<evidence type="ECO:0000313" key="2">
    <source>
        <dbReference type="EMBL" id="HET47401.1"/>
    </source>
</evidence>
<accession>A0A7C2NEK6</accession>
<name>A0A7C2NEK6_9BACT</name>
<dbReference type="Pfam" id="PF20094">
    <property type="entry name" value="GWxTD_dom"/>
    <property type="match status" value="1"/>
</dbReference>
<protein>
    <submittedName>
        <fullName evidence="2">GWxTD domain-containing protein</fullName>
    </submittedName>
</protein>
<dbReference type="EMBL" id="DSMR01000327">
    <property type="protein sequence ID" value="HET47401.1"/>
    <property type="molecule type" value="Genomic_DNA"/>
</dbReference>
<sequence>MRRTYPMSKRLLVTLLVVGLGVCGLQAETLPLVKDILKSPTGYLFTKDEKKALEKLGSEQEVNKFMELFWAKRDPDLNTQVNEFKADFEARVKAADKMFAVGSTPGSLTDRGKVLILLGRPTRASNLPAGAAVQGAQRDTGPYEDRGATEIWVYTKDRLPQGLVKAEEVWAVFIETRVGSNEFILDRTDPRNVAVMKVLADMPEALVKNPKLTEVPRLGLLPGSKAAKPEDLALLDKGEVWPEGALSFVAEGVVSTSLNPVWLYLQLPDAVGPAASVVGRVSKAEGGEVGTFVKDITPLSVSGGRGYEFSIPLDAGNYQLRIALLDAAKNLLVAKTFSFELSGVPETGTVISPFYWGVDVRQEATAHLGDPFNIGGWHVIPRASNAYTSKENLAYFCYILHPTMDENGKADYRVSLAVYKDDKKLNENADQPVNLSQVAPDLWMFGNGLPLSVFRKSGDYVLEVRLRDARANVERTARIPLSITVQ</sequence>
<reference evidence="2" key="1">
    <citation type="journal article" date="2020" name="mSystems">
        <title>Genome- and Community-Level Interaction Insights into Carbon Utilization and Element Cycling Functions of Hydrothermarchaeota in Hydrothermal Sediment.</title>
        <authorList>
            <person name="Zhou Z."/>
            <person name="Liu Y."/>
            <person name="Xu W."/>
            <person name="Pan J."/>
            <person name="Luo Z.H."/>
            <person name="Li M."/>
        </authorList>
    </citation>
    <scope>NUCLEOTIDE SEQUENCE [LARGE SCALE GENOMIC DNA]</scope>
    <source>
        <strain evidence="2">SpSt-299</strain>
    </source>
</reference>
<organism evidence="2">
    <name type="scientific">Thermoanaerobaculum aquaticum</name>
    <dbReference type="NCBI Taxonomy" id="1312852"/>
    <lineage>
        <taxon>Bacteria</taxon>
        <taxon>Pseudomonadati</taxon>
        <taxon>Acidobacteriota</taxon>
        <taxon>Thermoanaerobaculia</taxon>
        <taxon>Thermoanaerobaculales</taxon>
        <taxon>Thermoanaerobaculaceae</taxon>
        <taxon>Thermoanaerobaculum</taxon>
    </lineage>
</organism>
<dbReference type="AlphaFoldDB" id="A0A7C2NEK6"/>
<proteinExistence type="predicted"/>
<feature type="domain" description="GWxTD" evidence="1">
    <location>
        <begin position="37"/>
        <end position="125"/>
    </location>
</feature>
<evidence type="ECO:0000259" key="1">
    <source>
        <dbReference type="Pfam" id="PF20094"/>
    </source>
</evidence>
<gene>
    <name evidence="2" type="ORF">ENQ31_04490</name>
</gene>
<comment type="caution">
    <text evidence="2">The sequence shown here is derived from an EMBL/GenBank/DDBJ whole genome shotgun (WGS) entry which is preliminary data.</text>
</comment>
<dbReference type="InterPro" id="IPR030959">
    <property type="entry name" value="GWxTD_dom"/>
</dbReference>
<dbReference type="NCBIfam" id="TIGR04514">
    <property type="entry name" value="GWxTD_dom"/>
    <property type="match status" value="1"/>
</dbReference>